<dbReference type="Proteomes" id="UP001498771">
    <property type="component" value="Unassembled WGS sequence"/>
</dbReference>
<dbReference type="InterPro" id="IPR016142">
    <property type="entry name" value="Citrate_synth-like_lrg_a-sub"/>
</dbReference>
<dbReference type="SUPFAM" id="SSF48256">
    <property type="entry name" value="Citrate synthase"/>
    <property type="match status" value="1"/>
</dbReference>
<dbReference type="InterPro" id="IPR016143">
    <property type="entry name" value="Citrate_synth-like_sm_a-sub"/>
</dbReference>
<keyword evidence="2 3" id="KW-0808">Transferase</keyword>
<evidence type="ECO:0000313" key="6">
    <source>
        <dbReference type="Proteomes" id="UP001498771"/>
    </source>
</evidence>
<dbReference type="RefSeq" id="XP_064767379.1">
    <property type="nucleotide sequence ID" value="XM_064912978.1"/>
</dbReference>
<dbReference type="InterPro" id="IPR024176">
    <property type="entry name" value="Citrate_synthase_bac-typ"/>
</dbReference>
<dbReference type="InterPro" id="IPR019810">
    <property type="entry name" value="Citrate_synthase_AS"/>
</dbReference>
<keyword evidence="6" id="KW-1185">Reference proteome</keyword>
<reference evidence="5 6" key="1">
    <citation type="submission" date="2024-03" db="EMBL/GenBank/DDBJ databases">
        <title>Genome-scale model development and genomic sequencing of the oleaginous clade Lipomyces.</title>
        <authorList>
            <consortium name="Lawrence Berkeley National Laboratory"/>
            <person name="Czajka J.J."/>
            <person name="Han Y."/>
            <person name="Kim J."/>
            <person name="Mondo S.J."/>
            <person name="Hofstad B.A."/>
            <person name="Robles A."/>
            <person name="Haridas S."/>
            <person name="Riley R."/>
            <person name="LaButti K."/>
            <person name="Pangilinan J."/>
            <person name="Andreopoulos W."/>
            <person name="Lipzen A."/>
            <person name="Yan J."/>
            <person name="Wang M."/>
            <person name="Ng V."/>
            <person name="Grigoriev I.V."/>
            <person name="Spatafora J.W."/>
            <person name="Magnuson J.K."/>
            <person name="Baker S.E."/>
            <person name="Pomraning K.R."/>
        </authorList>
    </citation>
    <scope>NUCLEOTIDE SEQUENCE [LARGE SCALE GENOMIC DNA]</scope>
    <source>
        <strain evidence="5 6">Phaff 52-87</strain>
    </source>
</reference>
<dbReference type="Pfam" id="PF00285">
    <property type="entry name" value="Citrate_synt"/>
    <property type="match status" value="1"/>
</dbReference>
<dbReference type="PANTHER" id="PTHR42871">
    <property type="entry name" value="CITRATE SYNTHASE"/>
    <property type="match status" value="1"/>
</dbReference>
<comment type="caution">
    <text evidence="5">The sequence shown here is derived from an EMBL/GenBank/DDBJ whole genome shotgun (WGS) entry which is preliminary data.</text>
</comment>
<evidence type="ECO:0000256" key="2">
    <source>
        <dbReference type="ARBA" id="ARBA00022679"/>
    </source>
</evidence>
<protein>
    <recommendedName>
        <fullName evidence="3 4">Citrate synthase</fullName>
    </recommendedName>
</protein>
<dbReference type="PIRSF" id="PIRSF001369">
    <property type="entry name" value="Citrate_synth"/>
    <property type="match status" value="1"/>
</dbReference>
<dbReference type="Gene3D" id="1.10.230.10">
    <property type="entry name" value="Cytochrome P450-Terp, domain 2"/>
    <property type="match status" value="1"/>
</dbReference>
<dbReference type="PANTHER" id="PTHR42871:SF1">
    <property type="entry name" value="CITRATE SYNTHASE"/>
    <property type="match status" value="1"/>
</dbReference>
<comment type="similarity">
    <text evidence="1 3 4">Belongs to the citrate synthase family.</text>
</comment>
<evidence type="ECO:0000256" key="1">
    <source>
        <dbReference type="ARBA" id="ARBA00010566"/>
    </source>
</evidence>
<dbReference type="InterPro" id="IPR002020">
    <property type="entry name" value="Citrate_synthase"/>
</dbReference>
<proteinExistence type="inferred from homology"/>
<evidence type="ECO:0000256" key="3">
    <source>
        <dbReference type="PIRNR" id="PIRNR001369"/>
    </source>
</evidence>
<name>A0ABR1F3D0_9ASCO</name>
<dbReference type="InterPro" id="IPR036969">
    <property type="entry name" value="Citrate_synthase_sf"/>
</dbReference>
<organism evidence="5 6">
    <name type="scientific">Myxozyma melibiosi</name>
    <dbReference type="NCBI Taxonomy" id="54550"/>
    <lineage>
        <taxon>Eukaryota</taxon>
        <taxon>Fungi</taxon>
        <taxon>Dikarya</taxon>
        <taxon>Ascomycota</taxon>
        <taxon>Saccharomycotina</taxon>
        <taxon>Lipomycetes</taxon>
        <taxon>Lipomycetales</taxon>
        <taxon>Lipomycetaceae</taxon>
        <taxon>Myxozyma</taxon>
    </lineage>
</organism>
<dbReference type="EMBL" id="JBBJBU010000008">
    <property type="protein sequence ID" value="KAK7204346.1"/>
    <property type="molecule type" value="Genomic_DNA"/>
</dbReference>
<accession>A0ABR1F3D0</accession>
<dbReference type="GeneID" id="90038490"/>
<evidence type="ECO:0000256" key="4">
    <source>
        <dbReference type="RuleBase" id="RU000441"/>
    </source>
</evidence>
<dbReference type="PRINTS" id="PR00143">
    <property type="entry name" value="CITRTSNTHASE"/>
</dbReference>
<evidence type="ECO:0000313" key="5">
    <source>
        <dbReference type="EMBL" id="KAK7204346.1"/>
    </source>
</evidence>
<dbReference type="Gene3D" id="1.10.580.10">
    <property type="entry name" value="Citrate Synthase, domain 1"/>
    <property type="match status" value="1"/>
</dbReference>
<gene>
    <name evidence="5" type="ORF">BZA70DRAFT_280545</name>
</gene>
<sequence>MAVSSATSSAPKPKNSLTVIDNRTGKAIEVEIKNNSIPATAFTQLKAPLAKGERAENDTPYGLRVLDPAFVNTAMITSSITYIDGNKGFLMHRGYPIEQLAEKSNFLETAYLLIYGELPSKSQYKVWSWEIMNHTFVAEDLQAMIRQMRYDSHPMSVFISAFAAMSAFAPEANPALQGQDMYINDKSIMNKQIVRILGKATTVAAMAYRIRINRRFTPPRSDLSYTENLLYMMDHMAEPYSYRPDPRLAKALDILFILHADHEMNCSTSTMVHVGSSLVDPYSCIAAAASALYGPLHGGANEAVIRMLTRIGSVENVPAFLEGVKQKKELLFGFGHRVYRETDPRSKVIREVADMVFEVCGREPLIDIAIALKDAALKDEYFTSRKLYPNVDYWSGLIYKAMGFPLDFYPVLFVVPRVAGYLAHWKQQLDSGKNKISRPRQVYVGKSRRDYVPIDQREDREVTAKDGITAIPHYISKRRLAKI</sequence>
<dbReference type="PROSITE" id="PS00480">
    <property type="entry name" value="CITRATE_SYNTHASE"/>
    <property type="match status" value="1"/>
</dbReference>